<evidence type="ECO:0000313" key="8">
    <source>
        <dbReference type="EMBL" id="QNV37964.1"/>
    </source>
</evidence>
<gene>
    <name evidence="8" type="ORF">IDM49_01305</name>
</gene>
<feature type="domain" description="SLH" evidence="7">
    <location>
        <begin position="564"/>
        <end position="622"/>
    </location>
</feature>
<comment type="similarity">
    <text evidence="1">Belongs to the glycosyl hydrolase 43 family.</text>
</comment>
<feature type="domain" description="SLH" evidence="7">
    <location>
        <begin position="435"/>
        <end position="498"/>
    </location>
</feature>
<dbReference type="InterPro" id="IPR001119">
    <property type="entry name" value="SLH_dom"/>
</dbReference>
<keyword evidence="3" id="KW-0326">Glycosidase</keyword>
<protein>
    <submittedName>
        <fullName evidence="8">Family 43 glycosylhydrolase</fullName>
    </submittedName>
</protein>
<name>A0A7H2BE68_9MICC</name>
<dbReference type="InterPro" id="IPR023296">
    <property type="entry name" value="Glyco_hydro_beta-prop_sf"/>
</dbReference>
<dbReference type="GO" id="GO:0005975">
    <property type="term" value="P:carbohydrate metabolic process"/>
    <property type="evidence" value="ECO:0007669"/>
    <property type="project" value="InterPro"/>
</dbReference>
<dbReference type="GeneID" id="96622859"/>
<dbReference type="EMBL" id="CP061539">
    <property type="protein sequence ID" value="QNV37964.1"/>
    <property type="molecule type" value="Genomic_DNA"/>
</dbReference>
<evidence type="ECO:0000313" key="9">
    <source>
        <dbReference type="Proteomes" id="UP000516404"/>
    </source>
</evidence>
<dbReference type="PANTHER" id="PTHR42812">
    <property type="entry name" value="BETA-XYLOSIDASE"/>
    <property type="match status" value="1"/>
</dbReference>
<reference evidence="8 9" key="1">
    <citation type="submission" date="2020-09" db="EMBL/GenBank/DDBJ databases">
        <title>Investigation of environmental microbes.</title>
        <authorList>
            <person name="Ou Y."/>
            <person name="Kang Q."/>
        </authorList>
    </citation>
    <scope>NUCLEOTIDE SEQUENCE [LARGE SCALE GENOMIC DNA]</scope>
    <source>
        <strain evidence="8 9">KJZ-14</strain>
    </source>
</reference>
<feature type="active site" description="Proton donor" evidence="4">
    <location>
        <position position="289"/>
    </location>
</feature>
<dbReference type="PANTHER" id="PTHR42812:SF5">
    <property type="entry name" value="ENDO-ARABINASE"/>
    <property type="match status" value="1"/>
</dbReference>
<evidence type="ECO:0000256" key="5">
    <source>
        <dbReference type="PIRSR" id="PIRSR606710-2"/>
    </source>
</evidence>
<keyword evidence="6" id="KW-0732">Signal</keyword>
<dbReference type="InterPro" id="IPR051795">
    <property type="entry name" value="Glycosyl_Hydrlase_43"/>
</dbReference>
<feature type="domain" description="SLH" evidence="7">
    <location>
        <begin position="500"/>
        <end position="563"/>
    </location>
</feature>
<dbReference type="RefSeq" id="WP_190724752.1">
    <property type="nucleotide sequence ID" value="NZ_CP061539.1"/>
</dbReference>
<feature type="chain" id="PRO_5028989217" evidence="6">
    <location>
        <begin position="35"/>
        <end position="625"/>
    </location>
</feature>
<feature type="signal peptide" evidence="6">
    <location>
        <begin position="1"/>
        <end position="34"/>
    </location>
</feature>
<dbReference type="InterPro" id="IPR006710">
    <property type="entry name" value="Glyco_hydro_43"/>
</dbReference>
<dbReference type="GO" id="GO:0004553">
    <property type="term" value="F:hydrolase activity, hydrolyzing O-glycosyl compounds"/>
    <property type="evidence" value="ECO:0007669"/>
    <property type="project" value="InterPro"/>
</dbReference>
<feature type="active site" description="Proton acceptor" evidence="4">
    <location>
        <position position="66"/>
    </location>
</feature>
<sequence length="625" mass="68296">MSSVASPARTFRRWLIAVLTGVLTLLTAAPAANAYPDGPWIVPNKPYVTTGQWVPGNNITIGDLADPNVYAENGTYYAYGTTGGGRNVPLITSKDLKNWTTNQRYTPPKTSPDGRQVLNAGDYYYNDALALPGKWAMRQGSCNTSVSGCYDIWAPSVEKAANGKYVMAYAARTTSTVNGVNRFCIGLAQGDKPTGPFFDTSSTPFVCSDDPAGAIDPDLYKDADGKLYLYWKNEGNASKATKTNLWVRELNSSGTGWAAGSTQRSLLETSVMKKTGTWDTQTWEESVIENPSMVQWQGKHYLFYSGSQYSTLDYRTGYAECDSATGPCRRVSHTPVLSNDATWGLGGPGGSNAFEDASGQLRLATAAWRFERAGYETRADGNCQAEAVFFENSTACVSNQRFLHIGTLQKFGPNGLLAAPKKSEFAWSASVKQPAPVSFIDFKAGDTFYNETMWLAHTGVTAGWSIPAGRQYRPLANVERGAMAAFMYRLAGSPKFTPPAQSPFSDVPTNHVFYKEITWLKSVGITTGYRDGTFRPEDAINRESMAAFMYRVAGSPATNSTSGFPDTRTSEFQKEIAWIKDQSVTRGYGDGTFRPSDPVTRDVMAAFMYRLTQKTPLMAKPWPGA</sequence>
<dbReference type="PROSITE" id="PS51272">
    <property type="entry name" value="SLH"/>
    <property type="match status" value="3"/>
</dbReference>
<dbReference type="KEGG" id="rter:IDM49_01305"/>
<dbReference type="Pfam" id="PF04616">
    <property type="entry name" value="Glyco_hydro_43"/>
    <property type="match status" value="1"/>
</dbReference>
<accession>A0A7H2BE68</accession>
<dbReference type="Proteomes" id="UP000516404">
    <property type="component" value="Chromosome"/>
</dbReference>
<evidence type="ECO:0000256" key="1">
    <source>
        <dbReference type="ARBA" id="ARBA00009865"/>
    </source>
</evidence>
<evidence type="ECO:0000256" key="3">
    <source>
        <dbReference type="ARBA" id="ARBA00023295"/>
    </source>
</evidence>
<proteinExistence type="inferred from homology"/>
<keyword evidence="9" id="KW-1185">Reference proteome</keyword>
<dbReference type="AlphaFoldDB" id="A0A7H2BE68"/>
<evidence type="ECO:0000256" key="2">
    <source>
        <dbReference type="ARBA" id="ARBA00022801"/>
    </source>
</evidence>
<dbReference type="Gene3D" id="2.115.10.20">
    <property type="entry name" value="Glycosyl hydrolase domain, family 43"/>
    <property type="match status" value="1"/>
</dbReference>
<dbReference type="CDD" id="cd08999">
    <property type="entry name" value="GH43_ABN-like"/>
    <property type="match status" value="1"/>
</dbReference>
<dbReference type="SUPFAM" id="SSF75005">
    <property type="entry name" value="Arabinanase/levansucrase/invertase"/>
    <property type="match status" value="1"/>
</dbReference>
<evidence type="ECO:0000256" key="6">
    <source>
        <dbReference type="SAM" id="SignalP"/>
    </source>
</evidence>
<organism evidence="8 9">
    <name type="scientific">Rothia terrae</name>
    <dbReference type="NCBI Taxonomy" id="396015"/>
    <lineage>
        <taxon>Bacteria</taxon>
        <taxon>Bacillati</taxon>
        <taxon>Actinomycetota</taxon>
        <taxon>Actinomycetes</taxon>
        <taxon>Micrococcales</taxon>
        <taxon>Micrococcaceae</taxon>
        <taxon>Rothia</taxon>
    </lineage>
</organism>
<feature type="site" description="Important for catalytic activity, responsible for pKa modulation of the active site Glu and correct orientation of both the proton donor and substrate" evidence="5">
    <location>
        <position position="216"/>
    </location>
</feature>
<evidence type="ECO:0000256" key="4">
    <source>
        <dbReference type="PIRSR" id="PIRSR606710-1"/>
    </source>
</evidence>
<keyword evidence="2 8" id="KW-0378">Hydrolase</keyword>
<evidence type="ECO:0000259" key="7">
    <source>
        <dbReference type="PROSITE" id="PS51272"/>
    </source>
</evidence>
<dbReference type="Pfam" id="PF00395">
    <property type="entry name" value="SLH"/>
    <property type="match status" value="2"/>
</dbReference>